<dbReference type="Proteomes" id="UP001595075">
    <property type="component" value="Unassembled WGS sequence"/>
</dbReference>
<dbReference type="EMBL" id="JAZHXI010000002">
    <property type="protein sequence ID" value="KAL2074912.1"/>
    <property type="molecule type" value="Genomic_DNA"/>
</dbReference>
<evidence type="ECO:0000313" key="4">
    <source>
        <dbReference type="EMBL" id="KAL2074912.1"/>
    </source>
</evidence>
<dbReference type="Pfam" id="PF00648">
    <property type="entry name" value="Peptidase_C2"/>
    <property type="match status" value="2"/>
</dbReference>
<feature type="compositionally biased region" description="Basic and acidic residues" evidence="2">
    <location>
        <begin position="663"/>
        <end position="679"/>
    </location>
</feature>
<feature type="compositionally biased region" description="Basic and acidic residues" evidence="2">
    <location>
        <begin position="780"/>
        <end position="808"/>
    </location>
</feature>
<dbReference type="InterPro" id="IPR038765">
    <property type="entry name" value="Papain-like_cys_pep_sf"/>
</dbReference>
<feature type="active site" evidence="1">
    <location>
        <position position="192"/>
    </location>
</feature>
<dbReference type="InterPro" id="IPR001300">
    <property type="entry name" value="Peptidase_C2_calpain_cat"/>
</dbReference>
<feature type="compositionally biased region" description="Basic and acidic residues" evidence="2">
    <location>
        <begin position="742"/>
        <end position="755"/>
    </location>
</feature>
<evidence type="ECO:0000259" key="3">
    <source>
        <dbReference type="PROSITE" id="PS50203"/>
    </source>
</evidence>
<feature type="active site" evidence="1">
    <location>
        <position position="391"/>
    </location>
</feature>
<organism evidence="4 5">
    <name type="scientific">Oculimacula yallundae</name>
    <dbReference type="NCBI Taxonomy" id="86028"/>
    <lineage>
        <taxon>Eukaryota</taxon>
        <taxon>Fungi</taxon>
        <taxon>Dikarya</taxon>
        <taxon>Ascomycota</taxon>
        <taxon>Pezizomycotina</taxon>
        <taxon>Leotiomycetes</taxon>
        <taxon>Helotiales</taxon>
        <taxon>Ploettnerulaceae</taxon>
        <taxon>Oculimacula</taxon>
    </lineage>
</organism>
<protein>
    <recommendedName>
        <fullName evidence="3">Calpain catalytic domain-containing protein</fullName>
    </recommendedName>
</protein>
<dbReference type="PANTHER" id="PTHR10183:SF425">
    <property type="entry name" value="CALPAIN-5"/>
    <property type="match status" value="1"/>
</dbReference>
<feature type="active site" evidence="1">
    <location>
        <position position="411"/>
    </location>
</feature>
<evidence type="ECO:0000256" key="1">
    <source>
        <dbReference type="PROSITE-ProRule" id="PRU00239"/>
    </source>
</evidence>
<keyword evidence="5" id="KW-1185">Reference proteome</keyword>
<evidence type="ECO:0000256" key="2">
    <source>
        <dbReference type="SAM" id="MobiDB-lite"/>
    </source>
</evidence>
<dbReference type="InterPro" id="IPR022684">
    <property type="entry name" value="Calpain_cysteine_protease"/>
</dbReference>
<sequence>MSVTPSPPKLTSQEVIDKFWEKRIGKHASKISKPPSVLPKNLLTQMVGNSMPQGIVTGRPVMESYNLAVKECETKVRQIIAECRRTSTKYCDPHFNLDDMEYCLTALTAKEKDSSPPILSQEVTLEVTQRVISSGEQIAWGNIQPDQANQEPDRSSGPACAKRIGAIFSEPKFHVKKDVHVKDLRQGAEGDCWFIASLGSLCVEERFSHLVERICPPNLRDEKVGVYGFVFHRDGEWISEIIDDKLYLSAPDYDDCDDARRAVWDSAHFRLDPEVSRVEYRKTFQMGSDALYFASCAHPQETWVPLLEKAFAKAHGDFEVIAGGWPGEGVEDLTGGITTEIVSADILDRDQLWTESFLNVNKEFLFGAGTRHYGSSSEDRVGGRQGIQDGHAYSVLRAVEYKGERLLMIKNPWGDTEWNGRWSDGSKEWTAEALKELDFTFGNEGIFWMPYESFLERFVEIWRARLFTDEWNVSQHWTTIQVPWSGDYNDTEFEFILTETTTAVIVLSQLDGRYFGGLTGQYKFNLAFRLHREGEKEYIVRGYSSGDRSAVAEVELERGTYRVLLQIEAFRQAWKPKIEDVIKENWLDRRDKLIRIGLSYDLAHAKGKVEEAEKKAESEIEEKKGDGKKPEVEKSQESKYEGQTTDEKSKDAITTTTTESDSEPTKTEDSISHPSKPLEQEGLGAESNPSPPPPPPPAPAHEDDDDSDVDGEGDDAPWNAPLVVSLRVFCFKTAATIKVIRNDVKEITAETKPELDVDDPEKDASKGLSVGKEVSTADKVGPDKTGDEQAREGGENVGKKEVKKEDNLPVKSKAV</sequence>
<reference evidence="4 5" key="1">
    <citation type="journal article" date="2024" name="Commun. Biol.">
        <title>Comparative genomic analysis of thermophilic fungi reveals convergent evolutionary adaptations and gene losses.</title>
        <authorList>
            <person name="Steindorff A.S."/>
            <person name="Aguilar-Pontes M.V."/>
            <person name="Robinson A.J."/>
            <person name="Andreopoulos B."/>
            <person name="LaButti K."/>
            <person name="Kuo A."/>
            <person name="Mondo S."/>
            <person name="Riley R."/>
            <person name="Otillar R."/>
            <person name="Haridas S."/>
            <person name="Lipzen A."/>
            <person name="Grimwood J."/>
            <person name="Schmutz J."/>
            <person name="Clum A."/>
            <person name="Reid I.D."/>
            <person name="Moisan M.C."/>
            <person name="Butler G."/>
            <person name="Nguyen T.T.M."/>
            <person name="Dewar K."/>
            <person name="Conant G."/>
            <person name="Drula E."/>
            <person name="Henrissat B."/>
            <person name="Hansel C."/>
            <person name="Singer S."/>
            <person name="Hutchinson M.I."/>
            <person name="de Vries R.P."/>
            <person name="Natvig D.O."/>
            <person name="Powell A.J."/>
            <person name="Tsang A."/>
            <person name="Grigoriev I.V."/>
        </authorList>
    </citation>
    <scope>NUCLEOTIDE SEQUENCE [LARGE SCALE GENOMIC DNA]</scope>
    <source>
        <strain evidence="4 5">CBS 494.80</strain>
    </source>
</reference>
<feature type="region of interest" description="Disordered" evidence="2">
    <location>
        <begin position="608"/>
        <end position="718"/>
    </location>
</feature>
<dbReference type="SUPFAM" id="SSF54001">
    <property type="entry name" value="Cysteine proteinases"/>
    <property type="match status" value="1"/>
</dbReference>
<keyword evidence="1" id="KW-0378">Hydrolase</keyword>
<feature type="compositionally biased region" description="Acidic residues" evidence="2">
    <location>
        <begin position="702"/>
        <end position="715"/>
    </location>
</feature>
<dbReference type="PANTHER" id="PTHR10183">
    <property type="entry name" value="CALPAIN"/>
    <property type="match status" value="1"/>
</dbReference>
<feature type="domain" description="Calpain catalytic" evidence="3">
    <location>
        <begin position="162"/>
        <end position="467"/>
    </location>
</feature>
<feature type="compositionally biased region" description="Pro residues" evidence="2">
    <location>
        <begin position="689"/>
        <end position="699"/>
    </location>
</feature>
<comment type="caution">
    <text evidence="4">The sequence shown here is derived from an EMBL/GenBank/DDBJ whole genome shotgun (WGS) entry which is preliminary data.</text>
</comment>
<feature type="region of interest" description="Disordered" evidence="2">
    <location>
        <begin position="742"/>
        <end position="815"/>
    </location>
</feature>
<accession>A0ABR4CZB1</accession>
<dbReference type="PROSITE" id="PS50203">
    <property type="entry name" value="CALPAIN_CAT"/>
    <property type="match status" value="1"/>
</dbReference>
<proteinExistence type="predicted"/>
<evidence type="ECO:0000313" key="5">
    <source>
        <dbReference type="Proteomes" id="UP001595075"/>
    </source>
</evidence>
<feature type="compositionally biased region" description="Basic and acidic residues" evidence="2">
    <location>
        <begin position="608"/>
        <end position="651"/>
    </location>
</feature>
<dbReference type="SMART" id="SM00230">
    <property type="entry name" value="CysPc"/>
    <property type="match status" value="1"/>
</dbReference>
<name>A0ABR4CZB1_9HELO</name>
<gene>
    <name evidence="4" type="ORF">VTL71DRAFT_8692</name>
</gene>
<keyword evidence="1" id="KW-0788">Thiol protease</keyword>
<dbReference type="Gene3D" id="3.90.70.10">
    <property type="entry name" value="Cysteine proteinases"/>
    <property type="match status" value="1"/>
</dbReference>
<keyword evidence="1" id="KW-0645">Protease</keyword>